<dbReference type="CDD" id="cd04902">
    <property type="entry name" value="ACT_3PGDH-xct"/>
    <property type="match status" value="1"/>
</dbReference>
<keyword evidence="5 9" id="KW-0560">Oxidoreductase</keyword>
<dbReference type="InterPro" id="IPR036291">
    <property type="entry name" value="NAD(P)-bd_dom_sf"/>
</dbReference>
<dbReference type="PROSITE" id="PS51671">
    <property type="entry name" value="ACT"/>
    <property type="match status" value="1"/>
</dbReference>
<dbReference type="AlphaFoldDB" id="A0A7C3QUC3"/>
<dbReference type="PROSITE" id="PS00670">
    <property type="entry name" value="D_2_HYDROXYACID_DH_2"/>
    <property type="match status" value="1"/>
</dbReference>
<dbReference type="FunFam" id="3.30.1330.90:FF:000003">
    <property type="entry name" value="D-3-phosphoglycerate dehydrogenase"/>
    <property type="match status" value="1"/>
</dbReference>
<dbReference type="SUPFAM" id="SSF52283">
    <property type="entry name" value="Formate/glycerate dehydrogenase catalytic domain-like"/>
    <property type="match status" value="1"/>
</dbReference>
<dbReference type="Pfam" id="PF02826">
    <property type="entry name" value="2-Hacid_dh_C"/>
    <property type="match status" value="1"/>
</dbReference>
<dbReference type="InterPro" id="IPR045626">
    <property type="entry name" value="PGDH_ASB_dom"/>
</dbReference>
<dbReference type="CDD" id="cd12173">
    <property type="entry name" value="PGDH_4"/>
    <property type="match status" value="1"/>
</dbReference>
<dbReference type="GO" id="GO:0051287">
    <property type="term" value="F:NAD binding"/>
    <property type="evidence" value="ECO:0007669"/>
    <property type="project" value="UniProtKB-UniRule"/>
</dbReference>
<comment type="function">
    <text evidence="1">Catalyzes the reversible oxidation of 3-phospho-D-glycerate to 3-phosphonooxypyruvate, the first step of the phosphorylated L-serine biosynthesis pathway. Also catalyzes the reversible oxidation of 2-hydroxyglutarate to 2-oxoglutarate.</text>
</comment>
<dbReference type="PANTHER" id="PTHR42938:SF47">
    <property type="entry name" value="HYDROXYPYRUVATE REDUCTASE"/>
    <property type="match status" value="1"/>
</dbReference>
<sequence length="535" mass="57436">MSSDIRILISDAISEDGVRIFQKAGFHVDMKTKLSPQELALEIANYDGLVIRSGTKVTKDTLKNAGRLKVIGRAGAGLDNVDLDAATERGIVVMNTPGGNTVTTAEHTMSMLMSMARRIPQANASNRAGKWEKSKFMGVELFQKTLGIVGMGKIGQHVAQIARGLSMNIIAFDPYLTPEVAEKAGVHSVTLDELFHRADFITVHTPLTPETTGLINKHSIAKMKKGVYIVNCARGGIVDENDLAEALQSGMVAGAASDVFVQEPVAADHPLLKLDNFISTPHIGAATKEAQENVALAIADQMVDYLGKGIIRFAANLPSVPPDELALLGPYLKLAEIMGSIMAQVILDPISKVTLEYGGEVANLSTPSLTISALKGILAPILDVRVNEVNAPILAKERGIEVVEVRSSHHGDYTGLLTLRISSASAQHQIAGSVFQRKDYRIVAMDDLPVEVVPEPIMIYLTNQDQPGVVGSVGTILGAHKINISRMQFGRDYPGGKAVSLIGVDQAIDQKLLEELRALPNVLSLKVLHLPAREK</sequence>
<keyword evidence="9" id="KW-0028">Amino-acid biosynthesis</keyword>
<evidence type="ECO:0000256" key="8">
    <source>
        <dbReference type="ARBA" id="ARBA00048731"/>
    </source>
</evidence>
<accession>A0A7C3QUC3</accession>
<dbReference type="InterPro" id="IPR006236">
    <property type="entry name" value="PGDH"/>
</dbReference>
<protein>
    <recommendedName>
        <fullName evidence="4 9">D-3-phosphoglycerate dehydrogenase</fullName>
        <ecNumber evidence="9">1.1.1.95</ecNumber>
    </recommendedName>
</protein>
<dbReference type="InterPro" id="IPR006139">
    <property type="entry name" value="D-isomer_2_OHA_DH_cat_dom"/>
</dbReference>
<evidence type="ECO:0000256" key="7">
    <source>
        <dbReference type="ARBA" id="ARBA00048126"/>
    </source>
</evidence>
<dbReference type="NCBIfam" id="TIGR01327">
    <property type="entry name" value="PGDH"/>
    <property type="match status" value="1"/>
</dbReference>
<dbReference type="EC" id="1.1.1.95" evidence="9"/>
<dbReference type="Gene3D" id="3.30.70.260">
    <property type="match status" value="1"/>
</dbReference>
<dbReference type="Gene3D" id="3.40.50.720">
    <property type="entry name" value="NAD(P)-binding Rossmann-like Domain"/>
    <property type="match status" value="2"/>
</dbReference>
<evidence type="ECO:0000256" key="1">
    <source>
        <dbReference type="ARBA" id="ARBA00003800"/>
    </source>
</evidence>
<dbReference type="Pfam" id="PF00389">
    <property type="entry name" value="2-Hacid_dh"/>
    <property type="match status" value="1"/>
</dbReference>
<dbReference type="InterPro" id="IPR029753">
    <property type="entry name" value="D-isomer_DH_CS"/>
</dbReference>
<dbReference type="FunFam" id="3.30.70.260:FF:000008">
    <property type="entry name" value="D-3-phosphoglycerate dehydrogenase, chloroplastic"/>
    <property type="match status" value="1"/>
</dbReference>
<comment type="catalytic activity">
    <reaction evidence="8 9">
        <text>(2R)-3-phosphoglycerate + NAD(+) = 3-phosphooxypyruvate + NADH + H(+)</text>
        <dbReference type="Rhea" id="RHEA:12641"/>
        <dbReference type="ChEBI" id="CHEBI:15378"/>
        <dbReference type="ChEBI" id="CHEBI:18110"/>
        <dbReference type="ChEBI" id="CHEBI:57540"/>
        <dbReference type="ChEBI" id="CHEBI:57945"/>
        <dbReference type="ChEBI" id="CHEBI:58272"/>
        <dbReference type="EC" id="1.1.1.95"/>
    </reaction>
</comment>
<organism evidence="11">
    <name type="scientific">Leptospirillum ferriphilum</name>
    <dbReference type="NCBI Taxonomy" id="178606"/>
    <lineage>
        <taxon>Bacteria</taxon>
        <taxon>Pseudomonadati</taxon>
        <taxon>Nitrospirota</taxon>
        <taxon>Nitrospiria</taxon>
        <taxon>Nitrospirales</taxon>
        <taxon>Nitrospiraceae</taxon>
        <taxon>Leptospirillum</taxon>
    </lineage>
</organism>
<dbReference type="Gene3D" id="3.30.1330.90">
    <property type="entry name" value="D-3-phosphoglycerate dehydrogenase, domain 3"/>
    <property type="match status" value="1"/>
</dbReference>
<evidence type="ECO:0000256" key="9">
    <source>
        <dbReference type="RuleBase" id="RU363003"/>
    </source>
</evidence>
<name>A0A7C3QUC3_9BACT</name>
<proteinExistence type="inferred from homology"/>
<reference evidence="11" key="1">
    <citation type="journal article" date="2020" name="mSystems">
        <title>Genome- and Community-Level Interaction Insights into Carbon Utilization and Element Cycling Functions of Hydrothermarchaeota in Hydrothermal Sediment.</title>
        <authorList>
            <person name="Zhou Z."/>
            <person name="Liu Y."/>
            <person name="Xu W."/>
            <person name="Pan J."/>
            <person name="Luo Z.H."/>
            <person name="Li M."/>
        </authorList>
    </citation>
    <scope>NUCLEOTIDE SEQUENCE [LARGE SCALE GENOMIC DNA]</scope>
    <source>
        <strain evidence="11">SpSt-902</strain>
    </source>
</reference>
<comment type="caution">
    <text evidence="11">The sequence shown here is derived from an EMBL/GenBank/DDBJ whole genome shotgun (WGS) entry which is preliminary data.</text>
</comment>
<feature type="domain" description="ACT" evidence="10">
    <location>
        <begin position="458"/>
        <end position="530"/>
    </location>
</feature>
<dbReference type="InterPro" id="IPR002912">
    <property type="entry name" value="ACT_dom"/>
</dbReference>
<keyword evidence="6 9" id="KW-0520">NAD</keyword>
<dbReference type="PROSITE" id="PS00671">
    <property type="entry name" value="D_2_HYDROXYACID_DH_3"/>
    <property type="match status" value="1"/>
</dbReference>
<keyword evidence="9" id="KW-0718">Serine biosynthesis</keyword>
<dbReference type="Pfam" id="PF19304">
    <property type="entry name" value="PGDH_inter"/>
    <property type="match status" value="1"/>
</dbReference>
<dbReference type="PANTHER" id="PTHR42938">
    <property type="entry name" value="FORMATE DEHYDROGENASE 1"/>
    <property type="match status" value="1"/>
</dbReference>
<evidence type="ECO:0000256" key="3">
    <source>
        <dbReference type="ARBA" id="ARBA00005854"/>
    </source>
</evidence>
<evidence type="ECO:0000313" key="11">
    <source>
        <dbReference type="EMBL" id="HFT92909.1"/>
    </source>
</evidence>
<dbReference type="FunFam" id="3.40.50.720:FF:000021">
    <property type="entry name" value="D-3-phosphoglycerate dehydrogenase"/>
    <property type="match status" value="1"/>
</dbReference>
<evidence type="ECO:0000259" key="10">
    <source>
        <dbReference type="PROSITE" id="PS51671"/>
    </source>
</evidence>
<evidence type="ECO:0000256" key="6">
    <source>
        <dbReference type="ARBA" id="ARBA00023027"/>
    </source>
</evidence>
<dbReference type="PROSITE" id="PS00065">
    <property type="entry name" value="D_2_HYDROXYACID_DH_1"/>
    <property type="match status" value="1"/>
</dbReference>
<dbReference type="GO" id="GO:0004617">
    <property type="term" value="F:phosphoglycerate dehydrogenase activity"/>
    <property type="evidence" value="ECO:0007669"/>
    <property type="project" value="UniProtKB-UniRule"/>
</dbReference>
<evidence type="ECO:0000256" key="5">
    <source>
        <dbReference type="ARBA" id="ARBA00023002"/>
    </source>
</evidence>
<dbReference type="Pfam" id="PF01842">
    <property type="entry name" value="ACT"/>
    <property type="match status" value="1"/>
</dbReference>
<dbReference type="InterPro" id="IPR029752">
    <property type="entry name" value="D-isomer_DH_CS1"/>
</dbReference>
<comment type="similarity">
    <text evidence="3 9">Belongs to the D-isomer specific 2-hydroxyacid dehydrogenase family.</text>
</comment>
<dbReference type="UniPathway" id="UPA00135">
    <property type="reaction ID" value="UER00196"/>
</dbReference>
<dbReference type="SUPFAM" id="SSF51735">
    <property type="entry name" value="NAD(P)-binding Rossmann-fold domains"/>
    <property type="match status" value="1"/>
</dbReference>
<dbReference type="InterPro" id="IPR006140">
    <property type="entry name" value="D-isomer_DH_NAD-bd"/>
</dbReference>
<comment type="catalytic activity">
    <reaction evidence="7">
        <text>(R)-2-hydroxyglutarate + NAD(+) = 2-oxoglutarate + NADH + H(+)</text>
        <dbReference type="Rhea" id="RHEA:49612"/>
        <dbReference type="ChEBI" id="CHEBI:15378"/>
        <dbReference type="ChEBI" id="CHEBI:15801"/>
        <dbReference type="ChEBI" id="CHEBI:16810"/>
        <dbReference type="ChEBI" id="CHEBI:57540"/>
        <dbReference type="ChEBI" id="CHEBI:57945"/>
        <dbReference type="EC" id="1.1.1.399"/>
    </reaction>
</comment>
<comment type="pathway">
    <text evidence="2 9">Amino-acid biosynthesis; L-serine biosynthesis; L-serine from 3-phospho-D-glycerate: step 1/3.</text>
</comment>
<dbReference type="GO" id="GO:0006564">
    <property type="term" value="P:L-serine biosynthetic process"/>
    <property type="evidence" value="ECO:0007669"/>
    <property type="project" value="UniProtKB-UniRule"/>
</dbReference>
<dbReference type="SUPFAM" id="SSF55021">
    <property type="entry name" value="ACT-like"/>
    <property type="match status" value="1"/>
</dbReference>
<evidence type="ECO:0000256" key="4">
    <source>
        <dbReference type="ARBA" id="ARBA00021582"/>
    </source>
</evidence>
<dbReference type="SUPFAM" id="SSF143548">
    <property type="entry name" value="Serine metabolism enzymes domain"/>
    <property type="match status" value="1"/>
</dbReference>
<dbReference type="InterPro" id="IPR045865">
    <property type="entry name" value="ACT-like_dom_sf"/>
</dbReference>
<gene>
    <name evidence="11" type="ORF">ENX03_02985</name>
</gene>
<dbReference type="EMBL" id="DTMM01000066">
    <property type="protein sequence ID" value="HFT92909.1"/>
    <property type="molecule type" value="Genomic_DNA"/>
</dbReference>
<evidence type="ECO:0000256" key="2">
    <source>
        <dbReference type="ARBA" id="ARBA00005216"/>
    </source>
</evidence>
<dbReference type="InterPro" id="IPR029009">
    <property type="entry name" value="ASB_dom_sf"/>
</dbReference>